<evidence type="ECO:0008006" key="4">
    <source>
        <dbReference type="Google" id="ProtNLM"/>
    </source>
</evidence>
<keyword evidence="1" id="KW-0732">Signal</keyword>
<dbReference type="AlphaFoldDB" id="A0A242NRA3"/>
<proteinExistence type="predicted"/>
<evidence type="ECO:0000313" key="2">
    <source>
        <dbReference type="EMBL" id="OTQ47986.1"/>
    </source>
</evidence>
<reference evidence="2 3" key="1">
    <citation type="submission" date="2017-03" db="EMBL/GenBank/DDBJ databases">
        <title>Comparative genomics of honeybee gut symbionts reveal geographically distinct and subgroup specific antibiotic resistance.</title>
        <authorList>
            <person name="Ludvigsen J."/>
            <person name="Porcellato D."/>
            <person name="Labee-Lund T.M."/>
            <person name="Amdam G.V."/>
            <person name="Rudi K."/>
        </authorList>
    </citation>
    <scope>NUCLEOTIDE SEQUENCE [LARGE SCALE GENOMIC DNA]</scope>
    <source>
        <strain evidence="2 3">A-4-12</strain>
    </source>
</reference>
<dbReference type="EMBL" id="NASK01000104">
    <property type="protein sequence ID" value="OTQ47986.1"/>
    <property type="molecule type" value="Genomic_DNA"/>
</dbReference>
<feature type="signal peptide" evidence="1">
    <location>
        <begin position="1"/>
        <end position="25"/>
    </location>
</feature>
<dbReference type="RefSeq" id="WP_086321126.1">
    <property type="nucleotide sequence ID" value="NZ_NASD01000001.1"/>
</dbReference>
<name>A0A242NRA3_9GAMM</name>
<dbReference type="OrthoDB" id="7066884at2"/>
<sequence>MLNNLLRVILLSLIAVSLVACNDNAKNTPSDVSINTGVIECDRYLKLVHELQLSSKLPADPEESLENTINHFKQLIEKNPESTKRECNSAYTALRSMNR</sequence>
<organism evidence="2 3">
    <name type="scientific">Gilliamella apis</name>
    <dbReference type="NCBI Taxonomy" id="1970738"/>
    <lineage>
        <taxon>Bacteria</taxon>
        <taxon>Pseudomonadati</taxon>
        <taxon>Pseudomonadota</taxon>
        <taxon>Gammaproteobacteria</taxon>
        <taxon>Orbales</taxon>
        <taxon>Orbaceae</taxon>
        <taxon>Gilliamella</taxon>
    </lineage>
</organism>
<comment type="caution">
    <text evidence="2">The sequence shown here is derived from an EMBL/GenBank/DDBJ whole genome shotgun (WGS) entry which is preliminary data.</text>
</comment>
<evidence type="ECO:0000313" key="3">
    <source>
        <dbReference type="Proteomes" id="UP000194968"/>
    </source>
</evidence>
<evidence type="ECO:0000256" key="1">
    <source>
        <dbReference type="SAM" id="SignalP"/>
    </source>
</evidence>
<dbReference type="PROSITE" id="PS51257">
    <property type="entry name" value="PROKAR_LIPOPROTEIN"/>
    <property type="match status" value="1"/>
</dbReference>
<accession>A0A242NRA3</accession>
<protein>
    <recommendedName>
        <fullName evidence="4">Lipoprotein</fullName>
    </recommendedName>
</protein>
<dbReference type="Proteomes" id="UP000194968">
    <property type="component" value="Unassembled WGS sequence"/>
</dbReference>
<feature type="chain" id="PRO_5013235613" description="Lipoprotein" evidence="1">
    <location>
        <begin position="26"/>
        <end position="99"/>
    </location>
</feature>
<gene>
    <name evidence="2" type="ORF">B6D06_10950</name>
</gene>